<comment type="caution">
    <text evidence="1">The sequence shown here is derived from an EMBL/GenBank/DDBJ whole genome shotgun (WGS) entry which is preliminary data.</text>
</comment>
<gene>
    <name evidence="1" type="ORF">LCGC14_0345850</name>
</gene>
<reference evidence="1" key="1">
    <citation type="journal article" date="2015" name="Nature">
        <title>Complex archaea that bridge the gap between prokaryotes and eukaryotes.</title>
        <authorList>
            <person name="Spang A."/>
            <person name="Saw J.H."/>
            <person name="Jorgensen S.L."/>
            <person name="Zaremba-Niedzwiedzka K."/>
            <person name="Martijn J."/>
            <person name="Lind A.E."/>
            <person name="van Eijk R."/>
            <person name="Schleper C."/>
            <person name="Guy L."/>
            <person name="Ettema T.J."/>
        </authorList>
    </citation>
    <scope>NUCLEOTIDE SEQUENCE</scope>
</reference>
<accession>A0A0F9WK28</accession>
<sequence length="56" mass="6242">MEQLKRHEITITEADDGFVVASGRIGFPADEIHICTDDIEVNDVVRDAITDWKGKA</sequence>
<dbReference type="EMBL" id="LAZR01000256">
    <property type="protein sequence ID" value="KKN78813.1"/>
    <property type="molecule type" value="Genomic_DNA"/>
</dbReference>
<name>A0A0F9WK28_9ZZZZ</name>
<protein>
    <submittedName>
        <fullName evidence="1">Uncharacterized protein</fullName>
    </submittedName>
</protein>
<proteinExistence type="predicted"/>
<dbReference type="AlphaFoldDB" id="A0A0F9WK28"/>
<evidence type="ECO:0000313" key="1">
    <source>
        <dbReference type="EMBL" id="KKN78813.1"/>
    </source>
</evidence>
<organism evidence="1">
    <name type="scientific">marine sediment metagenome</name>
    <dbReference type="NCBI Taxonomy" id="412755"/>
    <lineage>
        <taxon>unclassified sequences</taxon>
        <taxon>metagenomes</taxon>
        <taxon>ecological metagenomes</taxon>
    </lineage>
</organism>